<dbReference type="GO" id="GO:0006355">
    <property type="term" value="P:regulation of DNA-templated transcription"/>
    <property type="evidence" value="ECO:0007669"/>
    <property type="project" value="InterPro"/>
</dbReference>
<keyword evidence="2 6" id="KW-0238">DNA-binding</keyword>
<reference evidence="6" key="1">
    <citation type="submission" date="2020-08" db="EMBL/GenBank/DDBJ databases">
        <title>Sequencing the genomes of 1000 actinobacteria strains.</title>
        <authorList>
            <person name="Klenk H.-P."/>
        </authorList>
    </citation>
    <scope>NUCLEOTIDE SEQUENCE</scope>
    <source>
        <strain evidence="6">DSM 10695</strain>
    </source>
</reference>
<dbReference type="SUPFAM" id="SSF52172">
    <property type="entry name" value="CheY-like"/>
    <property type="match status" value="1"/>
</dbReference>
<dbReference type="InterPro" id="IPR000792">
    <property type="entry name" value="Tscrpt_reg_LuxR_C"/>
</dbReference>
<dbReference type="Pfam" id="PF00072">
    <property type="entry name" value="Response_reg"/>
    <property type="match status" value="1"/>
</dbReference>
<dbReference type="CDD" id="cd06170">
    <property type="entry name" value="LuxR_C_like"/>
    <property type="match status" value="1"/>
</dbReference>
<gene>
    <name evidence="6" type="ORF">HD592_000972</name>
</gene>
<keyword evidence="1 3" id="KW-0597">Phosphoprotein</keyword>
<dbReference type="AlphaFoldDB" id="A0A923E4V3"/>
<keyword evidence="7" id="KW-1185">Reference proteome</keyword>
<dbReference type="PROSITE" id="PS50043">
    <property type="entry name" value="HTH_LUXR_2"/>
    <property type="match status" value="1"/>
</dbReference>
<accession>A0A923E4V3</accession>
<dbReference type="SUPFAM" id="SSF46894">
    <property type="entry name" value="C-terminal effector domain of the bipartite response regulators"/>
    <property type="match status" value="1"/>
</dbReference>
<dbReference type="InterPro" id="IPR058245">
    <property type="entry name" value="NreC/VraR/RcsB-like_REC"/>
</dbReference>
<dbReference type="CDD" id="cd17535">
    <property type="entry name" value="REC_NarL-like"/>
    <property type="match status" value="1"/>
</dbReference>
<evidence type="ECO:0000313" key="6">
    <source>
        <dbReference type="EMBL" id="MBB6334407.1"/>
    </source>
</evidence>
<sequence>MTSVEVIRVIYADDDPTLLEGISGLIAADSRIRIVGTAEGGRSVLHLLELHRADVVLLDVEMPDLDGVETARIISGRYPEVKIVMFTAFEVESRLMEAFSAGAVAFLTKDMEPREIVDAIADAVEGRPALAPRAVASAIGILHDLGEKRRAGDRWRETKESLSEGSRRVYRYLIEGATNKEIAARTGYSETTVRTYVSFLLESFGCATRTELAVRALRASTALGDE</sequence>
<evidence type="ECO:0000256" key="2">
    <source>
        <dbReference type="ARBA" id="ARBA00023125"/>
    </source>
</evidence>
<organism evidence="6 7">
    <name type="scientific">Schaalia hyovaginalis</name>
    <dbReference type="NCBI Taxonomy" id="29316"/>
    <lineage>
        <taxon>Bacteria</taxon>
        <taxon>Bacillati</taxon>
        <taxon>Actinomycetota</taxon>
        <taxon>Actinomycetes</taxon>
        <taxon>Actinomycetales</taxon>
        <taxon>Actinomycetaceae</taxon>
        <taxon>Schaalia</taxon>
    </lineage>
</organism>
<dbReference type="GO" id="GO:0000160">
    <property type="term" value="P:phosphorelay signal transduction system"/>
    <property type="evidence" value="ECO:0007669"/>
    <property type="project" value="InterPro"/>
</dbReference>
<evidence type="ECO:0000259" key="5">
    <source>
        <dbReference type="PROSITE" id="PS50110"/>
    </source>
</evidence>
<feature type="domain" description="HTH luxR-type" evidence="4">
    <location>
        <begin position="155"/>
        <end position="220"/>
    </location>
</feature>
<protein>
    <submittedName>
        <fullName evidence="6">DNA-binding NarL/FixJ family response regulator</fullName>
    </submittedName>
</protein>
<evidence type="ECO:0000259" key="4">
    <source>
        <dbReference type="PROSITE" id="PS50043"/>
    </source>
</evidence>
<dbReference type="EMBL" id="JACHMK010000001">
    <property type="protein sequence ID" value="MBB6334407.1"/>
    <property type="molecule type" value="Genomic_DNA"/>
</dbReference>
<evidence type="ECO:0000256" key="1">
    <source>
        <dbReference type="ARBA" id="ARBA00022553"/>
    </source>
</evidence>
<feature type="modified residue" description="4-aspartylphosphate" evidence="3">
    <location>
        <position position="59"/>
    </location>
</feature>
<dbReference type="InterPro" id="IPR039420">
    <property type="entry name" value="WalR-like"/>
</dbReference>
<dbReference type="InterPro" id="IPR001789">
    <property type="entry name" value="Sig_transdc_resp-reg_receiver"/>
</dbReference>
<dbReference type="InterPro" id="IPR016032">
    <property type="entry name" value="Sig_transdc_resp-reg_C-effctor"/>
</dbReference>
<dbReference type="PRINTS" id="PR00038">
    <property type="entry name" value="HTHLUXR"/>
</dbReference>
<dbReference type="RefSeq" id="WP_184452329.1">
    <property type="nucleotide sequence ID" value="NZ_JACHMK010000001.1"/>
</dbReference>
<feature type="domain" description="Response regulatory" evidence="5">
    <location>
        <begin position="8"/>
        <end position="124"/>
    </location>
</feature>
<dbReference type="SMART" id="SM00421">
    <property type="entry name" value="HTH_LUXR"/>
    <property type="match status" value="1"/>
</dbReference>
<dbReference type="GO" id="GO:0003677">
    <property type="term" value="F:DNA binding"/>
    <property type="evidence" value="ECO:0007669"/>
    <property type="project" value="UniProtKB-KW"/>
</dbReference>
<dbReference type="PANTHER" id="PTHR43214:SF43">
    <property type="entry name" value="TWO-COMPONENT RESPONSE REGULATOR"/>
    <property type="match status" value="1"/>
</dbReference>
<evidence type="ECO:0000313" key="7">
    <source>
        <dbReference type="Proteomes" id="UP000617426"/>
    </source>
</evidence>
<dbReference type="PANTHER" id="PTHR43214">
    <property type="entry name" value="TWO-COMPONENT RESPONSE REGULATOR"/>
    <property type="match status" value="1"/>
</dbReference>
<dbReference type="Pfam" id="PF00196">
    <property type="entry name" value="GerE"/>
    <property type="match status" value="1"/>
</dbReference>
<dbReference type="Proteomes" id="UP000617426">
    <property type="component" value="Unassembled WGS sequence"/>
</dbReference>
<proteinExistence type="predicted"/>
<dbReference type="PROSITE" id="PS50110">
    <property type="entry name" value="RESPONSE_REGULATORY"/>
    <property type="match status" value="1"/>
</dbReference>
<evidence type="ECO:0000256" key="3">
    <source>
        <dbReference type="PROSITE-ProRule" id="PRU00169"/>
    </source>
</evidence>
<dbReference type="SMART" id="SM00448">
    <property type="entry name" value="REC"/>
    <property type="match status" value="1"/>
</dbReference>
<dbReference type="Gene3D" id="3.40.50.2300">
    <property type="match status" value="1"/>
</dbReference>
<dbReference type="InterPro" id="IPR011006">
    <property type="entry name" value="CheY-like_superfamily"/>
</dbReference>
<comment type="caution">
    <text evidence="6">The sequence shown here is derived from an EMBL/GenBank/DDBJ whole genome shotgun (WGS) entry which is preliminary data.</text>
</comment>
<name>A0A923E4V3_9ACTO</name>